<keyword evidence="1" id="KW-0175">Coiled coil</keyword>
<feature type="coiled-coil region" evidence="1">
    <location>
        <begin position="507"/>
        <end position="555"/>
    </location>
</feature>
<dbReference type="Proteomes" id="UP001234495">
    <property type="component" value="Unassembled WGS sequence"/>
</dbReference>
<evidence type="ECO:0000256" key="1">
    <source>
        <dbReference type="SAM" id="Coils"/>
    </source>
</evidence>
<evidence type="ECO:0000313" key="3">
    <source>
        <dbReference type="Proteomes" id="UP001234495"/>
    </source>
</evidence>
<feature type="coiled-coil region" evidence="1">
    <location>
        <begin position="919"/>
        <end position="1019"/>
    </location>
</feature>
<comment type="caution">
    <text evidence="2">The sequence shown here is derived from an EMBL/GenBank/DDBJ whole genome shotgun (WGS) entry which is preliminary data.</text>
</comment>
<dbReference type="EMBL" id="JAUSUD010000001">
    <property type="protein sequence ID" value="MDQ0229017.1"/>
    <property type="molecule type" value="Genomic_DNA"/>
</dbReference>
<keyword evidence="3" id="KW-1185">Reference proteome</keyword>
<feature type="coiled-coil region" evidence="1">
    <location>
        <begin position="292"/>
        <end position="399"/>
    </location>
</feature>
<dbReference type="RefSeq" id="WP_307336026.1">
    <property type="nucleotide sequence ID" value="NZ_JAUSUD010000001.1"/>
</dbReference>
<protein>
    <submittedName>
        <fullName evidence="2">Chromosome segregation ATPase</fullName>
    </submittedName>
</protein>
<organism evidence="2 3">
    <name type="scientific">Metabacillus malikii</name>
    <dbReference type="NCBI Taxonomy" id="1504265"/>
    <lineage>
        <taxon>Bacteria</taxon>
        <taxon>Bacillati</taxon>
        <taxon>Bacillota</taxon>
        <taxon>Bacilli</taxon>
        <taxon>Bacillales</taxon>
        <taxon>Bacillaceae</taxon>
        <taxon>Metabacillus</taxon>
    </lineage>
</organism>
<evidence type="ECO:0000313" key="2">
    <source>
        <dbReference type="EMBL" id="MDQ0229017.1"/>
    </source>
</evidence>
<reference evidence="2 3" key="1">
    <citation type="submission" date="2023-07" db="EMBL/GenBank/DDBJ databases">
        <title>Genomic Encyclopedia of Type Strains, Phase IV (KMG-IV): sequencing the most valuable type-strain genomes for metagenomic binning, comparative biology and taxonomic classification.</title>
        <authorList>
            <person name="Goeker M."/>
        </authorList>
    </citation>
    <scope>NUCLEOTIDE SEQUENCE [LARGE SCALE GENOMIC DNA]</scope>
    <source>
        <strain evidence="2 3">DSM 29005</strain>
    </source>
</reference>
<accession>A0ABT9Z9U7</accession>
<name>A0ABT9Z9U7_9BACI</name>
<sequence length="1468" mass="173059">MPSISKIRFTNVVYEDGMKRYNNEIFKFDGFNGAILLENGGGKTVFIQTALQAIIPHTNLSDRKIKQTLQLDNYPAHIAIEWIITEQPRRYLVTAVSLFLTKDGLGSYRYVYPYQAGDRHRIEEIPFVRKDSNRPADRGEIADYYQQMAQQHMNAHTFSTIKDFQQHIEEQYHIIANEWDAIVKINSTEGGVEAFFDECKQTNQLFDRLLIPTVESAIAGHHEHTFADTFEKHRASFKLYKELKEQIEENKSIEEQLNRYVATFEHLHDRQQAYEHKKQRAKAVLNLIHLQEKEHEAKLLALEEKRNTANLELRELQESEQSLNIQIEQSKLTDLKVELQEYTSLLELSKNDFTHAKKSFYSLKLAEQKQAHKVEHDRLRSLQDQLEALEQEEDFQELSDRFTENSEQLNGYFTNELEESKKRQNGLKIEKQPLTDGITEAETHRKTLRQQLEQTKGIFNKNVGKIDSLEMQMDRIRHKILAKPDQEAVDDFVGQWEKRLVYLDEQIVYLKTENKQLQGKIKDLNGQHDTIKSLIAENELKRTEIDMEVKQAEQAHLKMIEELGSLRPQWTSLDSVYLKEDSLTQQVADSLERLKKERNDCLYKERLAHRFIDDYGSQDIFFADPFVEQQIKQWSNQFHLLETGSQFIQGLEGSHLEQAKNYPLWPITLITTEVEQAQLKEKIIHVNKRLQFPIDVLSIEQARAIVQGEYQSTLTITPAHWLENQQVTSFQQWKLTMKERAETASQARVEVETKLDSWKRVLEKLANFFVDYPYHKQQERKEQLTSIAKAVHDLGVEQQEIAASIEASGQLLTTQQERIDTFEKEYQGLQTKLDLGYDYLSFSKETKQLKKTQDMLSEQLTEIDRIIKKQELHIRRLSDEKDRIEEHERDERYYFNSLIDDPLYNEVKKERTTFTDKELDILKEEREELKLSLRKLSTTRNELIIKLEHSQKEINRLNKVIEELINDYGPLDEQLSFPPNGTEQITLLRERIRQLEKQVDEITENYHRANEEKLKQEKVVELALDQFHQQFAHEKPKIFNEPLSDVREQLKLENQKVLAKFEYLDREKARTDKGLNSIRTAFHELDRYEEAHHFKGPSVQADMLSDGEIQDFSYERINFVKTVTTALKQAKALVSKEQEKVEHAKEMFKAFCKTKITNVKMQKMARDGIETKRTYKEVIEFQANMQKRIQTAIKYNETSIIDHDKQLEQFVTHINSHLYTIAGELELIPKKTKVKVEDKWKEIYKFTIPEWTEEDGKSRIRKHIEWILEQLESERFKSEDGVEDYGKVRKEIETWIQSKQLLRVVMNNETMKITCRKVTNDNEVTTRSYSWEQSNVWSGGEKWSKNMTLFLGILNYVSEKKHVDSRMKRNRVVILDNPFGKASSDHVLNPVFFIAEQLGFQIIALTAHAEGKFLRDYFPVIYSCRLRKAADSNKQIMTKVKQLHQAYFQDHEPQALERLGEMKQMELF</sequence>
<gene>
    <name evidence="2" type="ORF">J2S19_000267</name>
</gene>
<proteinExistence type="predicted"/>